<dbReference type="KEGG" id="nfr:ERS450000_01803"/>
<evidence type="ECO:0000313" key="7">
    <source>
        <dbReference type="EMBL" id="CRY76339.1"/>
    </source>
</evidence>
<dbReference type="Gene3D" id="3.90.180.10">
    <property type="entry name" value="Medium-chain alcohol dehydrogenases, catalytic domain"/>
    <property type="match status" value="1"/>
</dbReference>
<dbReference type="InterPro" id="IPR011032">
    <property type="entry name" value="GroES-like_sf"/>
</dbReference>
<keyword evidence="3 5" id="KW-0862">Zinc</keyword>
<dbReference type="Pfam" id="PF00107">
    <property type="entry name" value="ADH_zinc_N"/>
    <property type="match status" value="1"/>
</dbReference>
<dbReference type="GO" id="GO:0008743">
    <property type="term" value="F:L-threonine 3-dehydrogenase activity"/>
    <property type="evidence" value="ECO:0007669"/>
    <property type="project" value="UniProtKB-EC"/>
</dbReference>
<dbReference type="PANTHER" id="PTHR42813">
    <property type="entry name" value="ZINC-TYPE ALCOHOL DEHYDROGENASE-LIKE"/>
    <property type="match status" value="1"/>
</dbReference>
<dbReference type="InterPro" id="IPR002328">
    <property type="entry name" value="ADH_Zn_CS"/>
</dbReference>
<organism evidence="7 8">
    <name type="scientific">Nocardia farcinica</name>
    <dbReference type="NCBI Taxonomy" id="37329"/>
    <lineage>
        <taxon>Bacteria</taxon>
        <taxon>Bacillati</taxon>
        <taxon>Actinomycetota</taxon>
        <taxon>Actinomycetes</taxon>
        <taxon>Mycobacteriales</taxon>
        <taxon>Nocardiaceae</taxon>
        <taxon>Nocardia</taxon>
    </lineage>
</organism>
<dbReference type="SMART" id="SM00829">
    <property type="entry name" value="PKS_ER"/>
    <property type="match status" value="1"/>
</dbReference>
<dbReference type="EC" id="1.1.1.103" evidence="7"/>
<dbReference type="AlphaFoldDB" id="A0A0H5NMD7"/>
<dbReference type="InterPro" id="IPR036291">
    <property type="entry name" value="NAD(P)-bd_dom_sf"/>
</dbReference>
<comment type="cofactor">
    <cofactor evidence="1 5">
        <name>Zn(2+)</name>
        <dbReference type="ChEBI" id="CHEBI:29105"/>
    </cofactor>
</comment>
<dbReference type="EMBL" id="LN868938">
    <property type="protein sequence ID" value="CRY76339.1"/>
    <property type="molecule type" value="Genomic_DNA"/>
</dbReference>
<reference evidence="8" key="1">
    <citation type="submission" date="2015-03" db="EMBL/GenBank/DDBJ databases">
        <authorList>
            <consortium name="Pathogen Informatics"/>
        </authorList>
    </citation>
    <scope>NUCLEOTIDE SEQUENCE [LARGE SCALE GENOMIC DNA]</scope>
    <source>
        <strain evidence="8">NCTC11134</strain>
    </source>
</reference>
<dbReference type="PANTHER" id="PTHR42813:SF2">
    <property type="entry name" value="DEHYDROGENASE, ZINC-CONTAINING, PUTATIVE (AFU_ORTHOLOGUE AFUA_2G02810)-RELATED"/>
    <property type="match status" value="1"/>
</dbReference>
<evidence type="ECO:0000256" key="2">
    <source>
        <dbReference type="ARBA" id="ARBA00022723"/>
    </source>
</evidence>
<evidence type="ECO:0000256" key="3">
    <source>
        <dbReference type="ARBA" id="ARBA00022833"/>
    </source>
</evidence>
<keyword evidence="2 5" id="KW-0479">Metal-binding</keyword>
<sequence length="359" mass="37025">MRAAVCPEQGTVAVTDVPDPELRAPTDVILRIRATTICGSDLHLRNGHIPTPWGFCLGHEYVGEVVEIGGAVSQVRIGDRVVGPAAPWCGSCPTCRRGRIQRCPRGGVFGSGAAWGDLGGAQAEYLRVPWGDRILSAVPDTIEDGQALTVGDVLSTGWTAVRRSVHGPGATVLVLGCGPVGLSAIHTASLYGPSRIVAVDSVPERLRLARALGATHTVGADEDVAAAIADLTDGLGADSVIEAAGADAAFATATAAVSIGGTIAVVGIHGAPVEVPMADLLTKNVSIWAGLGDLGRMDELLALIAAGRLDPAPMFTHHLPFDRIEDAYRMMDAGANGMVKPLITSITPGRRGAGIRLRS</sequence>
<protein>
    <submittedName>
        <fullName evidence="7">L-threonine 3-dehydrogenase</fullName>
        <ecNumber evidence="7">1.1.1.103</ecNumber>
    </submittedName>
</protein>
<dbReference type="SUPFAM" id="SSF50129">
    <property type="entry name" value="GroES-like"/>
    <property type="match status" value="1"/>
</dbReference>
<evidence type="ECO:0000313" key="8">
    <source>
        <dbReference type="Proteomes" id="UP000057820"/>
    </source>
</evidence>
<gene>
    <name evidence="7" type="primary">tdh_3</name>
    <name evidence="7" type="ORF">ERS450000_01803</name>
</gene>
<dbReference type="PROSITE" id="PS00059">
    <property type="entry name" value="ADH_ZINC"/>
    <property type="match status" value="1"/>
</dbReference>
<feature type="domain" description="Enoyl reductase (ER)" evidence="6">
    <location>
        <begin position="10"/>
        <end position="339"/>
    </location>
</feature>
<dbReference type="InterPro" id="IPR013149">
    <property type="entry name" value="ADH-like_C"/>
</dbReference>
<dbReference type="GO" id="GO:0008270">
    <property type="term" value="F:zinc ion binding"/>
    <property type="evidence" value="ECO:0007669"/>
    <property type="project" value="InterPro"/>
</dbReference>
<evidence type="ECO:0000259" key="6">
    <source>
        <dbReference type="SMART" id="SM00829"/>
    </source>
</evidence>
<dbReference type="Proteomes" id="UP000057820">
    <property type="component" value="Chromosome 1"/>
</dbReference>
<evidence type="ECO:0000256" key="4">
    <source>
        <dbReference type="ARBA" id="ARBA00023002"/>
    </source>
</evidence>
<comment type="similarity">
    <text evidence="5">Belongs to the zinc-containing alcohol dehydrogenase family.</text>
</comment>
<dbReference type="RefSeq" id="WP_076573487.1">
    <property type="nucleotide sequence ID" value="NZ_CP031418.1"/>
</dbReference>
<proteinExistence type="inferred from homology"/>
<evidence type="ECO:0000256" key="5">
    <source>
        <dbReference type="RuleBase" id="RU361277"/>
    </source>
</evidence>
<evidence type="ECO:0000256" key="1">
    <source>
        <dbReference type="ARBA" id="ARBA00001947"/>
    </source>
</evidence>
<keyword evidence="4 7" id="KW-0560">Oxidoreductase</keyword>
<dbReference type="Gene3D" id="3.40.50.720">
    <property type="entry name" value="NAD(P)-binding Rossmann-like Domain"/>
    <property type="match status" value="1"/>
</dbReference>
<dbReference type="SUPFAM" id="SSF51735">
    <property type="entry name" value="NAD(P)-binding Rossmann-fold domains"/>
    <property type="match status" value="1"/>
</dbReference>
<dbReference type="InterPro" id="IPR020843">
    <property type="entry name" value="ER"/>
</dbReference>
<accession>A0A0H5NMD7</accession>
<name>A0A0H5NMD7_NOCFR</name>
<dbReference type="Pfam" id="PF08240">
    <property type="entry name" value="ADH_N"/>
    <property type="match status" value="1"/>
</dbReference>
<dbReference type="InterPro" id="IPR013154">
    <property type="entry name" value="ADH-like_N"/>
</dbReference>